<evidence type="ECO:0000256" key="6">
    <source>
        <dbReference type="PROSITE-ProRule" id="PRU00552"/>
    </source>
</evidence>
<dbReference type="SMART" id="SM00490">
    <property type="entry name" value="HELICc"/>
    <property type="match status" value="1"/>
</dbReference>
<evidence type="ECO:0000259" key="11">
    <source>
        <dbReference type="PROSITE" id="PS51195"/>
    </source>
</evidence>
<dbReference type="InterPro" id="IPR027417">
    <property type="entry name" value="P-loop_NTPase"/>
</dbReference>
<dbReference type="SMART" id="SM00487">
    <property type="entry name" value="DEXDc"/>
    <property type="match status" value="1"/>
</dbReference>
<organism evidence="12 13">
    <name type="scientific">Hallerella porci</name>
    <dbReference type="NCBI Taxonomy" id="1945871"/>
    <lineage>
        <taxon>Bacteria</taxon>
        <taxon>Pseudomonadati</taxon>
        <taxon>Fibrobacterota</taxon>
        <taxon>Fibrobacteria</taxon>
        <taxon>Fibrobacterales</taxon>
        <taxon>Fibrobacteraceae</taxon>
        <taxon>Hallerella</taxon>
    </lineage>
</organism>
<evidence type="ECO:0000259" key="10">
    <source>
        <dbReference type="PROSITE" id="PS51194"/>
    </source>
</evidence>
<feature type="domain" description="Helicase ATP-binding" evidence="9">
    <location>
        <begin position="32"/>
        <end position="207"/>
    </location>
</feature>
<dbReference type="PANTHER" id="PTHR47959:SF13">
    <property type="entry name" value="ATP-DEPENDENT RNA HELICASE RHLE"/>
    <property type="match status" value="1"/>
</dbReference>
<reference evidence="12 13" key="1">
    <citation type="submission" date="2018-05" db="EMBL/GenBank/DDBJ databases">
        <title>Animal gut microbial communities from fecal samples from Wisconsin, USA.</title>
        <authorList>
            <person name="Neumann A."/>
        </authorList>
    </citation>
    <scope>NUCLEOTIDE SEQUENCE [LARGE SCALE GENOMIC DNA]</scope>
    <source>
        <strain evidence="12 13">UWS4</strain>
    </source>
</reference>
<accession>A0ABX5LRL7</accession>
<dbReference type="InterPro" id="IPR050079">
    <property type="entry name" value="DEAD_box_RNA_helicase"/>
</dbReference>
<dbReference type="Pfam" id="PF00270">
    <property type="entry name" value="DEAD"/>
    <property type="match status" value="1"/>
</dbReference>
<evidence type="ECO:0000256" key="2">
    <source>
        <dbReference type="ARBA" id="ARBA00022801"/>
    </source>
</evidence>
<feature type="domain" description="DEAD-box RNA helicase Q" evidence="11">
    <location>
        <begin position="1"/>
        <end position="29"/>
    </location>
</feature>
<dbReference type="CDD" id="cd18787">
    <property type="entry name" value="SF2_C_DEAD"/>
    <property type="match status" value="1"/>
</dbReference>
<dbReference type="PROSITE" id="PS51192">
    <property type="entry name" value="HELICASE_ATP_BIND_1"/>
    <property type="match status" value="1"/>
</dbReference>
<dbReference type="EMBL" id="QGHD01000002">
    <property type="protein sequence ID" value="PWL03933.1"/>
    <property type="molecule type" value="Genomic_DNA"/>
</dbReference>
<feature type="compositionally biased region" description="Low complexity" evidence="8">
    <location>
        <begin position="404"/>
        <end position="413"/>
    </location>
</feature>
<dbReference type="InterPro" id="IPR014001">
    <property type="entry name" value="Helicase_ATP-bd"/>
</dbReference>
<gene>
    <name evidence="12" type="ORF">B0H50_102105</name>
</gene>
<proteinExistence type="inferred from homology"/>
<evidence type="ECO:0000259" key="9">
    <source>
        <dbReference type="PROSITE" id="PS51192"/>
    </source>
</evidence>
<comment type="similarity">
    <text evidence="5 7">Belongs to the DEAD box helicase family.</text>
</comment>
<evidence type="ECO:0000256" key="1">
    <source>
        <dbReference type="ARBA" id="ARBA00022741"/>
    </source>
</evidence>
<name>A0ABX5LRL7_9BACT</name>
<dbReference type="InterPro" id="IPR001650">
    <property type="entry name" value="Helicase_C-like"/>
</dbReference>
<evidence type="ECO:0000256" key="5">
    <source>
        <dbReference type="ARBA" id="ARBA00038437"/>
    </source>
</evidence>
<dbReference type="GO" id="GO:0004386">
    <property type="term" value="F:helicase activity"/>
    <property type="evidence" value="ECO:0007669"/>
    <property type="project" value="UniProtKB-KW"/>
</dbReference>
<feature type="short sequence motif" description="Q motif" evidence="6">
    <location>
        <begin position="1"/>
        <end position="29"/>
    </location>
</feature>
<protein>
    <submittedName>
        <fullName evidence="12">ATP-dependent RNA helicase RhlE</fullName>
    </submittedName>
</protein>
<keyword evidence="3 7" id="KW-0347">Helicase</keyword>
<evidence type="ECO:0000313" key="13">
    <source>
        <dbReference type="Proteomes" id="UP000245523"/>
    </source>
</evidence>
<comment type="caution">
    <text evidence="12">The sequence shown here is derived from an EMBL/GenBank/DDBJ whole genome shotgun (WGS) entry which is preliminary data.</text>
</comment>
<dbReference type="CDD" id="cd00268">
    <property type="entry name" value="DEADc"/>
    <property type="match status" value="1"/>
</dbReference>
<dbReference type="InterPro" id="IPR000629">
    <property type="entry name" value="RNA-helicase_DEAD-box_CS"/>
</dbReference>
<dbReference type="PROSITE" id="PS00039">
    <property type="entry name" value="DEAD_ATP_HELICASE"/>
    <property type="match status" value="1"/>
</dbReference>
<dbReference type="InterPro" id="IPR014014">
    <property type="entry name" value="RNA_helicase_DEAD_Q_motif"/>
</dbReference>
<dbReference type="SUPFAM" id="SSF52540">
    <property type="entry name" value="P-loop containing nucleoside triphosphate hydrolases"/>
    <property type="match status" value="1"/>
</dbReference>
<evidence type="ECO:0000256" key="3">
    <source>
        <dbReference type="ARBA" id="ARBA00022806"/>
    </source>
</evidence>
<dbReference type="InterPro" id="IPR011545">
    <property type="entry name" value="DEAD/DEAH_box_helicase_dom"/>
</dbReference>
<keyword evidence="4 7" id="KW-0067">ATP-binding</keyword>
<dbReference type="RefSeq" id="WP_106197560.1">
    <property type="nucleotide sequence ID" value="NZ_QGHD01000002.1"/>
</dbReference>
<dbReference type="InterPro" id="IPR044742">
    <property type="entry name" value="DEAD/DEAH_RhlB"/>
</dbReference>
<dbReference type="PROSITE" id="PS51195">
    <property type="entry name" value="Q_MOTIF"/>
    <property type="match status" value="1"/>
</dbReference>
<dbReference type="PROSITE" id="PS51194">
    <property type="entry name" value="HELICASE_CTER"/>
    <property type="match status" value="1"/>
</dbReference>
<keyword evidence="1 7" id="KW-0547">Nucleotide-binding</keyword>
<evidence type="ECO:0000313" key="12">
    <source>
        <dbReference type="EMBL" id="PWL03933.1"/>
    </source>
</evidence>
<keyword evidence="2 7" id="KW-0378">Hydrolase</keyword>
<dbReference type="Gene3D" id="3.40.50.300">
    <property type="entry name" value="P-loop containing nucleotide triphosphate hydrolases"/>
    <property type="match status" value="2"/>
</dbReference>
<dbReference type="PANTHER" id="PTHR47959">
    <property type="entry name" value="ATP-DEPENDENT RNA HELICASE RHLE-RELATED"/>
    <property type="match status" value="1"/>
</dbReference>
<evidence type="ECO:0000256" key="8">
    <source>
        <dbReference type="SAM" id="MobiDB-lite"/>
    </source>
</evidence>
<feature type="domain" description="Helicase C-terminal" evidence="10">
    <location>
        <begin position="235"/>
        <end position="388"/>
    </location>
</feature>
<sequence>MKFSDLPLDEKLQRAIADANYTTPTPIQEQAIPALLERKDLMGIAQTGTGKTAAFALPILQNLLQDGIGSGAKNVRVLILLPTRELAIQVSDCFEMYEKYTRISSTCIFGGVSDLPQKRALSRGVDILIATPGRLLDLIQQRVVSLKKLEYFVLDEADRMLDMGFIHDIRKVVALLPPKRQNLFFSATMPPEITKLAATILKANPVRIEVTPQSTPIERIRQELYRIDKRRKGALLKEMLLEHPEMKKVLVFSRTKHGADKIVRVLEKAKITCAAIHGNKSQNRRQEALGNFKTEQIRVLVATDIAARGIDVDGVTHVFNYDLPDVPETFVHRIGRTARAGKDGVAISFCAPDEEQDLQAIQRLTRIQIPEGDTSIFEKLPPPQTETPESEARNSRFRGKKFAQKNANKPQQAKPKKQEAPQPVQKNLQPMPKTQNGKRLGSRARRRLREEQNQKKFNASNER</sequence>
<feature type="region of interest" description="Disordered" evidence="8">
    <location>
        <begin position="372"/>
        <end position="463"/>
    </location>
</feature>
<evidence type="ECO:0000256" key="4">
    <source>
        <dbReference type="ARBA" id="ARBA00022840"/>
    </source>
</evidence>
<keyword evidence="13" id="KW-1185">Reference proteome</keyword>
<dbReference type="Pfam" id="PF00271">
    <property type="entry name" value="Helicase_C"/>
    <property type="match status" value="1"/>
</dbReference>
<evidence type="ECO:0000256" key="7">
    <source>
        <dbReference type="RuleBase" id="RU000492"/>
    </source>
</evidence>
<dbReference type="Proteomes" id="UP000245523">
    <property type="component" value="Unassembled WGS sequence"/>
</dbReference>